<evidence type="ECO:0000256" key="4">
    <source>
        <dbReference type="ARBA" id="ARBA00022475"/>
    </source>
</evidence>
<dbReference type="STRING" id="1280514.AXFE_03940"/>
<feature type="transmembrane region" description="Helical" evidence="8">
    <location>
        <begin position="125"/>
        <end position="154"/>
    </location>
</feature>
<comment type="subcellular location">
    <subcellularLocation>
        <location evidence="1 8">Cell membrane</location>
        <topology evidence="1 8">Multi-pass membrane protein</topology>
    </subcellularLocation>
</comment>
<dbReference type="SUPFAM" id="SSF161098">
    <property type="entry name" value="MetI-like"/>
    <property type="match status" value="1"/>
</dbReference>
<feature type="domain" description="ABC transmembrane type-1" evidence="10">
    <location>
        <begin position="89"/>
        <end position="302"/>
    </location>
</feature>
<dbReference type="GO" id="GO:0055085">
    <property type="term" value="P:transmembrane transport"/>
    <property type="evidence" value="ECO:0007669"/>
    <property type="project" value="InterPro"/>
</dbReference>
<keyword evidence="7 8" id="KW-0472">Membrane</keyword>
<evidence type="ECO:0000256" key="2">
    <source>
        <dbReference type="ARBA" id="ARBA00007069"/>
    </source>
</evidence>
<dbReference type="PROSITE" id="PS50928">
    <property type="entry name" value="ABC_TM1"/>
    <property type="match status" value="1"/>
</dbReference>
<feature type="transmembrane region" description="Helical" evidence="8">
    <location>
        <begin position="85"/>
        <end position="113"/>
    </location>
</feature>
<name>A0A0D8HLS0_9ACTN</name>
<comment type="caution">
    <text evidence="11">The sequence shown here is derived from an EMBL/GenBank/DDBJ whole genome shotgun (WGS) entry which is preliminary data.</text>
</comment>
<gene>
    <name evidence="11" type="ORF">AXFE_03940</name>
</gene>
<dbReference type="InterPro" id="IPR000515">
    <property type="entry name" value="MetI-like"/>
</dbReference>
<proteinExistence type="inferred from homology"/>
<keyword evidence="12" id="KW-1185">Reference proteome</keyword>
<sequence length="312" mass="32872">MTLNDELLDRSPSPAGDGTSVPEPAGRILRGRRRGWKNVAGTLPFIAYLGVFLAVPAVSVIATAFQDGKGNLTLSNFNEAIHGVYLKSFIASIQLSFVAALVAVVVGLLAALAVSSTSNKIVRSLVTAGSGVFANTGGVPLAFSFVATVGNFGIVTKLLQSAGFDLYSHGFSLYSVTGLAIVYQYFLIPLMILIMLPPIQALRKEWVDASESLGASRSQFWRWIGIPLLAPPIFAAFIVLFTDAFAAYATAQALTSGTIPLVPIQLGALISGNVLAGQTNLGDALGAGMILIVVIAGLIYATIQRRTSKWLR</sequence>
<protein>
    <submittedName>
        <fullName evidence="11">Spermidine/putrescine ABC transporter membrane protein</fullName>
    </submittedName>
</protein>
<dbReference type="EMBL" id="JXYS01000008">
    <property type="protein sequence ID" value="KJF18707.1"/>
    <property type="molecule type" value="Genomic_DNA"/>
</dbReference>
<evidence type="ECO:0000256" key="9">
    <source>
        <dbReference type="SAM" id="MobiDB-lite"/>
    </source>
</evidence>
<feature type="region of interest" description="Disordered" evidence="9">
    <location>
        <begin position="1"/>
        <end position="25"/>
    </location>
</feature>
<evidence type="ECO:0000256" key="7">
    <source>
        <dbReference type="ARBA" id="ARBA00023136"/>
    </source>
</evidence>
<dbReference type="AlphaFoldDB" id="A0A0D8HLS0"/>
<dbReference type="PANTHER" id="PTHR42929">
    <property type="entry name" value="INNER MEMBRANE ABC TRANSPORTER PERMEASE PROTEIN YDCU-RELATED-RELATED"/>
    <property type="match status" value="1"/>
</dbReference>
<dbReference type="Gene3D" id="1.10.3720.10">
    <property type="entry name" value="MetI-like"/>
    <property type="match status" value="1"/>
</dbReference>
<dbReference type="CDD" id="cd06261">
    <property type="entry name" value="TM_PBP2"/>
    <property type="match status" value="1"/>
</dbReference>
<evidence type="ECO:0000313" key="12">
    <source>
        <dbReference type="Proteomes" id="UP000032360"/>
    </source>
</evidence>
<evidence type="ECO:0000256" key="8">
    <source>
        <dbReference type="RuleBase" id="RU363032"/>
    </source>
</evidence>
<evidence type="ECO:0000313" key="11">
    <source>
        <dbReference type="EMBL" id="KJF18707.1"/>
    </source>
</evidence>
<evidence type="ECO:0000259" key="10">
    <source>
        <dbReference type="PROSITE" id="PS50928"/>
    </source>
</evidence>
<evidence type="ECO:0000256" key="6">
    <source>
        <dbReference type="ARBA" id="ARBA00022989"/>
    </source>
</evidence>
<dbReference type="Pfam" id="PF00528">
    <property type="entry name" value="BPD_transp_1"/>
    <property type="match status" value="1"/>
</dbReference>
<dbReference type="GO" id="GO:0005886">
    <property type="term" value="C:plasma membrane"/>
    <property type="evidence" value="ECO:0007669"/>
    <property type="project" value="UniProtKB-SubCell"/>
</dbReference>
<keyword evidence="6 8" id="KW-1133">Transmembrane helix</keyword>
<evidence type="ECO:0000256" key="3">
    <source>
        <dbReference type="ARBA" id="ARBA00022448"/>
    </source>
</evidence>
<feature type="transmembrane region" description="Helical" evidence="8">
    <location>
        <begin position="284"/>
        <end position="303"/>
    </location>
</feature>
<organism evidence="11 12">
    <name type="scientific">Acidithrix ferrooxidans</name>
    <dbReference type="NCBI Taxonomy" id="1280514"/>
    <lineage>
        <taxon>Bacteria</taxon>
        <taxon>Bacillati</taxon>
        <taxon>Actinomycetota</taxon>
        <taxon>Acidimicrobiia</taxon>
        <taxon>Acidimicrobiales</taxon>
        <taxon>Acidimicrobiaceae</taxon>
        <taxon>Acidithrix</taxon>
    </lineage>
</organism>
<feature type="transmembrane region" description="Helical" evidence="8">
    <location>
        <begin position="39"/>
        <end position="65"/>
    </location>
</feature>
<dbReference type="PANTHER" id="PTHR42929:SF1">
    <property type="entry name" value="INNER MEMBRANE ABC TRANSPORTER PERMEASE PROTEIN YDCU-RELATED"/>
    <property type="match status" value="1"/>
</dbReference>
<evidence type="ECO:0000256" key="5">
    <source>
        <dbReference type="ARBA" id="ARBA00022692"/>
    </source>
</evidence>
<keyword evidence="5 8" id="KW-0812">Transmembrane</keyword>
<feature type="transmembrane region" description="Helical" evidence="8">
    <location>
        <begin position="174"/>
        <end position="199"/>
    </location>
</feature>
<evidence type="ECO:0000256" key="1">
    <source>
        <dbReference type="ARBA" id="ARBA00004651"/>
    </source>
</evidence>
<reference evidence="11 12" key="1">
    <citation type="submission" date="2015-01" db="EMBL/GenBank/DDBJ databases">
        <title>Draft genome of the acidophilic iron oxidizer Acidithrix ferrooxidans strain Py-F3.</title>
        <authorList>
            <person name="Poehlein A."/>
            <person name="Eisen S."/>
            <person name="Schloemann M."/>
            <person name="Johnson B.D."/>
            <person name="Daniel R."/>
            <person name="Muehling M."/>
        </authorList>
    </citation>
    <scope>NUCLEOTIDE SEQUENCE [LARGE SCALE GENOMIC DNA]</scope>
    <source>
        <strain evidence="11 12">Py-F3</strain>
    </source>
</reference>
<keyword evidence="3 8" id="KW-0813">Transport</keyword>
<dbReference type="Proteomes" id="UP000032360">
    <property type="component" value="Unassembled WGS sequence"/>
</dbReference>
<dbReference type="PATRIC" id="fig|1280514.3.peg.548"/>
<dbReference type="RefSeq" id="WP_082058398.1">
    <property type="nucleotide sequence ID" value="NZ_JXYS01000008.1"/>
</dbReference>
<dbReference type="InterPro" id="IPR035906">
    <property type="entry name" value="MetI-like_sf"/>
</dbReference>
<keyword evidence="4" id="KW-1003">Cell membrane</keyword>
<feature type="transmembrane region" description="Helical" evidence="8">
    <location>
        <begin position="220"/>
        <end position="241"/>
    </location>
</feature>
<comment type="similarity">
    <text evidence="2">Belongs to the binding-protein-dependent transport system permease family. CysTW subfamily.</text>
</comment>
<accession>A0A0D8HLS0</accession>